<sequence>MNKLIGLLILLTIINCADNKKNGTESISKSTEKIIEKANSESNTKKKELTETEKEIESVALSFHKWYIKNTNDIKSEIPIDFVVTEGKNDSCLVDYEPYFNELRKLGTISNSFMEKEKERTKSCAETISKMKWSEYIGVIPENCDEYLFWTRSQEETSGIELMDIKLENNNWKVKFHLFNTFGNEKNYSPYTGIITVEKESEKYMITNINWN</sequence>
<gene>
    <name evidence="1" type="ORF">SAMN04488096_1283</name>
</gene>
<dbReference type="AlphaFoldDB" id="A0A1M6HXL9"/>
<dbReference type="STRING" id="579105.SAMN04488096_1283"/>
<evidence type="ECO:0000313" key="2">
    <source>
        <dbReference type="Proteomes" id="UP000184225"/>
    </source>
</evidence>
<protein>
    <submittedName>
        <fullName evidence="1">Uncharacterized protein</fullName>
    </submittedName>
</protein>
<proteinExistence type="predicted"/>
<dbReference type="Proteomes" id="UP000184225">
    <property type="component" value="Unassembled WGS sequence"/>
</dbReference>
<dbReference type="RefSeq" id="WP_073153905.1">
    <property type="nucleotide sequence ID" value="NZ_FQYY01000028.1"/>
</dbReference>
<accession>A0A1M6HXL9</accession>
<organism evidence="1 2">
    <name type="scientific">Mesonia phycicola</name>
    <dbReference type="NCBI Taxonomy" id="579105"/>
    <lineage>
        <taxon>Bacteria</taxon>
        <taxon>Pseudomonadati</taxon>
        <taxon>Bacteroidota</taxon>
        <taxon>Flavobacteriia</taxon>
        <taxon>Flavobacteriales</taxon>
        <taxon>Flavobacteriaceae</taxon>
        <taxon>Mesonia</taxon>
    </lineage>
</organism>
<reference evidence="1 2" key="1">
    <citation type="submission" date="2016-11" db="EMBL/GenBank/DDBJ databases">
        <authorList>
            <person name="Jaros S."/>
            <person name="Januszkiewicz K."/>
            <person name="Wedrychowicz H."/>
        </authorList>
    </citation>
    <scope>NUCLEOTIDE SEQUENCE [LARGE SCALE GENOMIC DNA]</scope>
    <source>
        <strain evidence="1 2">DSM 21425</strain>
    </source>
</reference>
<dbReference type="OrthoDB" id="788866at2"/>
<name>A0A1M6HXL9_9FLAO</name>
<evidence type="ECO:0000313" key="1">
    <source>
        <dbReference type="EMBL" id="SHJ26898.1"/>
    </source>
</evidence>
<dbReference type="EMBL" id="FQYY01000028">
    <property type="protein sequence ID" value="SHJ26898.1"/>
    <property type="molecule type" value="Genomic_DNA"/>
</dbReference>
<keyword evidence="2" id="KW-1185">Reference proteome</keyword>